<dbReference type="Proteomes" id="UP000004725">
    <property type="component" value="Unassembled WGS sequence"/>
</dbReference>
<accession>A0AA87IIJ1</accession>
<dbReference type="EMBL" id="AJYB01000072">
    <property type="protein sequence ID" value="EIM05436.1"/>
    <property type="molecule type" value="Genomic_DNA"/>
</dbReference>
<dbReference type="PROSITE" id="PS50965">
    <property type="entry name" value="NERD"/>
    <property type="match status" value="1"/>
</dbReference>
<evidence type="ECO:0000313" key="2">
    <source>
        <dbReference type="EMBL" id="EIM05436.1"/>
    </source>
</evidence>
<proteinExistence type="predicted"/>
<dbReference type="Pfam" id="PF08378">
    <property type="entry name" value="NERD"/>
    <property type="match status" value="1"/>
</dbReference>
<comment type="caution">
    <text evidence="2">The sequence shown here is derived from an EMBL/GenBank/DDBJ whole genome shotgun (WGS) entry which is preliminary data.</text>
</comment>
<name>A0AA87IIJ1_9BACL</name>
<dbReference type="AlphaFoldDB" id="A0AA87IIJ1"/>
<dbReference type="InterPro" id="IPR011528">
    <property type="entry name" value="NERD"/>
</dbReference>
<feature type="domain" description="NERD" evidence="1">
    <location>
        <begin position="77"/>
        <end position="195"/>
    </location>
</feature>
<evidence type="ECO:0000313" key="3">
    <source>
        <dbReference type="Proteomes" id="UP000004725"/>
    </source>
</evidence>
<evidence type="ECO:0000259" key="1">
    <source>
        <dbReference type="PROSITE" id="PS50965"/>
    </source>
</evidence>
<sequence length="353" mass="40874">MVAFRSRKAGSQGFENKLLQESGECYNSSNSHGGGIHITKIIGLLPQTEALALLLARLDHQHPQRPFLERELHWKTAGKRGEERIRKKFNEFYQEEEFHTLWNVSLKIDNWFVQMDGLLLTEHCAIIIESKNISGQLHFDEKTGEFFRVNPTGEKTVMENPKIQLNKHIRFLTHFFKMKKINLSVAGLIVFTAKDCEFISKPHGVSICKTYQMIEYLLEILQAFPLEAENIKLSKIKKLILTNQTPYKQAPLCTYYFIDPKDLNPGVYCPNCKILTMQRAKRNWICTECGVRNASAHILAIQEYLTFVETNITNQKLREFCGFESRAVATRLLSQLDLKRIGKSKAYSYHFHE</sequence>
<protein>
    <submittedName>
        <fullName evidence="2">Nerd domain-containing protein</fullName>
    </submittedName>
</protein>
<organism evidence="2 3">
    <name type="scientific">Planococcus antarcticus DSM 14505</name>
    <dbReference type="NCBI Taxonomy" id="1185653"/>
    <lineage>
        <taxon>Bacteria</taxon>
        <taxon>Bacillati</taxon>
        <taxon>Bacillota</taxon>
        <taxon>Bacilli</taxon>
        <taxon>Bacillales</taxon>
        <taxon>Caryophanaceae</taxon>
        <taxon>Planococcus</taxon>
    </lineage>
</organism>
<gene>
    <name evidence="2" type="ORF">A1A1_16233</name>
</gene>
<reference evidence="2 3" key="1">
    <citation type="journal article" date="2012" name="J. Bacteriol.">
        <title>Genome Sequence of the Antarctic Psychrophile Bacterium Planococcus antarcticus DSM 14505.</title>
        <authorList>
            <person name="Margolles A."/>
            <person name="Gueimonde M."/>
            <person name="Sanchez B."/>
        </authorList>
    </citation>
    <scope>NUCLEOTIDE SEQUENCE [LARGE SCALE GENOMIC DNA]</scope>
    <source>
        <strain evidence="2 3">DSM 14505</strain>
    </source>
</reference>